<gene>
    <name evidence="8" type="ORF">ABL_07214</name>
</gene>
<dbReference type="InterPro" id="IPR052337">
    <property type="entry name" value="SAT4-like"/>
</dbReference>
<keyword evidence="3 6" id="KW-1133">Transmembrane helix</keyword>
<dbReference type="GO" id="GO:0016020">
    <property type="term" value="C:membrane"/>
    <property type="evidence" value="ECO:0007669"/>
    <property type="project" value="UniProtKB-SubCell"/>
</dbReference>
<organism evidence="8 9">
    <name type="scientific">Aspergillus niger</name>
    <dbReference type="NCBI Taxonomy" id="5061"/>
    <lineage>
        <taxon>Eukaryota</taxon>
        <taxon>Fungi</taxon>
        <taxon>Dikarya</taxon>
        <taxon>Ascomycota</taxon>
        <taxon>Pezizomycotina</taxon>
        <taxon>Eurotiomycetes</taxon>
        <taxon>Eurotiomycetidae</taxon>
        <taxon>Eurotiales</taxon>
        <taxon>Aspergillaceae</taxon>
        <taxon>Aspergillus</taxon>
        <taxon>Aspergillus subgen. Circumdati</taxon>
    </lineage>
</organism>
<keyword evidence="2 6" id="KW-0812">Transmembrane</keyword>
<dbReference type="AlphaFoldDB" id="A0A117E1T4"/>
<feature type="transmembrane region" description="Helical" evidence="6">
    <location>
        <begin position="177"/>
        <end position="200"/>
    </location>
</feature>
<feature type="domain" description="Rhodopsin" evidence="7">
    <location>
        <begin position="118"/>
        <end position="355"/>
    </location>
</feature>
<dbReference type="PaxDb" id="5061-CADANGAP00008952"/>
<dbReference type="PANTHER" id="PTHR33048">
    <property type="entry name" value="PTH11-LIKE INTEGRAL MEMBRANE PROTEIN (AFU_ORTHOLOGUE AFUA_5G11245)"/>
    <property type="match status" value="1"/>
</dbReference>
<keyword evidence="4 6" id="KW-0472">Membrane</keyword>
<dbReference type="VEuPathDB" id="FungiDB:M747DRAFT_266547"/>
<evidence type="ECO:0000313" key="8">
    <source>
        <dbReference type="EMBL" id="GAQ44553.1"/>
    </source>
</evidence>
<evidence type="ECO:0000256" key="6">
    <source>
        <dbReference type="SAM" id="Phobius"/>
    </source>
</evidence>
<dbReference type="VEuPathDB" id="FungiDB:ATCC64974_93120"/>
<evidence type="ECO:0000313" key="9">
    <source>
        <dbReference type="Proteomes" id="UP000068243"/>
    </source>
</evidence>
<evidence type="ECO:0000256" key="2">
    <source>
        <dbReference type="ARBA" id="ARBA00022692"/>
    </source>
</evidence>
<proteinExistence type="inferred from homology"/>
<evidence type="ECO:0000259" key="7">
    <source>
        <dbReference type="Pfam" id="PF20684"/>
    </source>
</evidence>
<dbReference type="OrthoDB" id="5429740at2759"/>
<feature type="transmembrane region" description="Helical" evidence="6">
    <location>
        <begin position="291"/>
        <end position="313"/>
    </location>
</feature>
<comment type="caution">
    <text evidence="8">The sequence shown here is derived from an EMBL/GenBank/DDBJ whole genome shotgun (WGS) entry which is preliminary data.</text>
</comment>
<evidence type="ECO:0000256" key="5">
    <source>
        <dbReference type="ARBA" id="ARBA00038359"/>
    </source>
</evidence>
<dbReference type="OMA" id="FLVCCRP"/>
<evidence type="ECO:0000256" key="1">
    <source>
        <dbReference type="ARBA" id="ARBA00004141"/>
    </source>
</evidence>
<dbReference type="InterPro" id="IPR049326">
    <property type="entry name" value="Rhodopsin_dom_fungi"/>
</dbReference>
<dbReference type="Pfam" id="PF20684">
    <property type="entry name" value="Fung_rhodopsin"/>
    <property type="match status" value="1"/>
</dbReference>
<comment type="subcellular location">
    <subcellularLocation>
        <location evidence="1">Membrane</location>
        <topology evidence="1">Multi-pass membrane protein</topology>
    </subcellularLocation>
</comment>
<dbReference type="VEuPathDB" id="FungiDB:ASPNIDRAFT2_1224748"/>
<dbReference type="Proteomes" id="UP000068243">
    <property type="component" value="Unassembled WGS sequence"/>
</dbReference>
<name>A0A117E1T4_ASPNG</name>
<accession>A0A117E1T4</accession>
<feature type="transmembrane region" description="Helical" evidence="6">
    <location>
        <begin position="133"/>
        <end position="157"/>
    </location>
</feature>
<sequence length="436" mass="48678">MARAPGVKPPAVKDTDPPARLRRATSKDLNVIDGFGSLDALRPITEQGRVSKLVSILRARWYISVHSICLPLQVATGMSSSVFGDPPPGTDLTASRRGVNNAAVSVTYVLAAIAIAFRFLARTRVQQASIAADDWMIVAALLSVTANFVSTIIGGYYGLGKHVWDIPLDDVIKVVQILFAYVLIYVVTVPLIKLSVILFYRRIFGMNKAMWFCVALTIGYWFSCTVAFLVCCRPVSYYWTQYADPAGGHCVYNLYPFYIGNAAANVSTDVIILLVPMPLIWRLQMRTTQKVLVCSIFLLGSFVCVASLIRIYYMTFLSRSVDITWIMGNVFIWSSVEPCIGIVCACLPTLQPLLRYTIQRIFGSRVGKYLGSSENKLSSQNKNAPVRRPRDWDESLLATQTVRVEMDSMRREDDSEEGRIMVETDFQVIEESKRAL</sequence>
<dbReference type="VEuPathDB" id="FungiDB:An11g08020"/>
<evidence type="ECO:0000256" key="3">
    <source>
        <dbReference type="ARBA" id="ARBA00022989"/>
    </source>
</evidence>
<evidence type="ECO:0000256" key="4">
    <source>
        <dbReference type="ARBA" id="ARBA00023136"/>
    </source>
</evidence>
<feature type="transmembrane region" description="Helical" evidence="6">
    <location>
        <begin position="61"/>
        <end position="82"/>
    </location>
</feature>
<feature type="transmembrane region" description="Helical" evidence="6">
    <location>
        <begin position="102"/>
        <end position="121"/>
    </location>
</feature>
<dbReference type="PANTHER" id="PTHR33048:SF163">
    <property type="entry name" value="INTEGRAL MEMBRANE PROTEIN (AFU_ORTHOLOGUE AFUA_8G05510)"/>
    <property type="match status" value="1"/>
</dbReference>
<feature type="transmembrane region" description="Helical" evidence="6">
    <location>
        <begin position="325"/>
        <end position="350"/>
    </location>
</feature>
<protein>
    <submittedName>
        <fullName evidence="8">Integral membrane protein Pth11-like</fullName>
    </submittedName>
</protein>
<feature type="transmembrane region" description="Helical" evidence="6">
    <location>
        <begin position="212"/>
        <end position="237"/>
    </location>
</feature>
<dbReference type="EMBL" id="BCMY01000013">
    <property type="protein sequence ID" value="GAQ44553.1"/>
    <property type="molecule type" value="Genomic_DNA"/>
</dbReference>
<reference evidence="9" key="1">
    <citation type="journal article" date="2016" name="Genome Announc.">
        <title>Draft genome sequence of Aspergillus niger strain An76.</title>
        <authorList>
            <person name="Gong W."/>
            <person name="Cheng Z."/>
            <person name="Zhang H."/>
            <person name="Liu L."/>
            <person name="Gao P."/>
            <person name="Wang L."/>
        </authorList>
    </citation>
    <scope>NUCLEOTIDE SEQUENCE [LARGE SCALE GENOMIC DNA]</scope>
    <source>
        <strain evidence="9">An76</strain>
    </source>
</reference>
<comment type="similarity">
    <text evidence="5">Belongs to the SAT4 family.</text>
</comment>
<feature type="transmembrane region" description="Helical" evidence="6">
    <location>
        <begin position="257"/>
        <end position="279"/>
    </location>
</feature>